<dbReference type="InterPro" id="IPR021858">
    <property type="entry name" value="Fun_TF"/>
</dbReference>
<dbReference type="AlphaFoldDB" id="A0AAD6DRV2"/>
<feature type="compositionally biased region" description="Polar residues" evidence="1">
    <location>
        <begin position="95"/>
        <end position="119"/>
    </location>
</feature>
<dbReference type="PANTHER" id="PTHR37540:SF5">
    <property type="entry name" value="TRANSCRIPTION FACTOR DOMAIN-CONTAINING PROTEIN"/>
    <property type="match status" value="1"/>
</dbReference>
<protein>
    <submittedName>
        <fullName evidence="2">Uncharacterized protein</fullName>
    </submittedName>
</protein>
<name>A0AAD6DRV2_9EURO</name>
<gene>
    <name evidence="2" type="ORF">N7450_005400</name>
</gene>
<keyword evidence="3" id="KW-1185">Reference proteome</keyword>
<feature type="compositionally biased region" description="Basic and acidic residues" evidence="1">
    <location>
        <begin position="7"/>
        <end position="21"/>
    </location>
</feature>
<dbReference type="PANTHER" id="PTHR37540">
    <property type="entry name" value="TRANSCRIPTION FACTOR (ACR-2), PUTATIVE-RELATED-RELATED"/>
    <property type="match status" value="1"/>
</dbReference>
<feature type="region of interest" description="Disordered" evidence="1">
    <location>
        <begin position="51"/>
        <end position="119"/>
    </location>
</feature>
<proteinExistence type="predicted"/>
<reference evidence="2 3" key="1">
    <citation type="journal article" date="2023" name="IMA Fungus">
        <title>Comparative genomic study of the Penicillium genus elucidates a diverse pangenome and 15 lateral gene transfer events.</title>
        <authorList>
            <person name="Petersen C."/>
            <person name="Sorensen T."/>
            <person name="Nielsen M.R."/>
            <person name="Sondergaard T.E."/>
            <person name="Sorensen J.L."/>
            <person name="Fitzpatrick D.A."/>
            <person name="Frisvad J.C."/>
            <person name="Nielsen K.L."/>
        </authorList>
    </citation>
    <scope>NUCLEOTIDE SEQUENCE [LARGE SCALE GENOMIC DNA]</scope>
    <source>
        <strain evidence="2 3">IBT 29057</strain>
    </source>
</reference>
<evidence type="ECO:0000256" key="1">
    <source>
        <dbReference type="SAM" id="MobiDB-lite"/>
    </source>
</evidence>
<evidence type="ECO:0000313" key="2">
    <source>
        <dbReference type="EMBL" id="KAJ5591428.1"/>
    </source>
</evidence>
<feature type="region of interest" description="Disordered" evidence="1">
    <location>
        <begin position="1"/>
        <end position="21"/>
    </location>
</feature>
<accession>A0AAD6DRV2</accession>
<dbReference type="EMBL" id="JAQJAC010000003">
    <property type="protein sequence ID" value="KAJ5591428.1"/>
    <property type="molecule type" value="Genomic_DNA"/>
</dbReference>
<comment type="caution">
    <text evidence="2">The sequence shown here is derived from an EMBL/GenBank/DDBJ whole genome shotgun (WGS) entry which is preliminary data.</text>
</comment>
<dbReference type="Proteomes" id="UP001216150">
    <property type="component" value="Unassembled WGS sequence"/>
</dbReference>
<organism evidence="2 3">
    <name type="scientific">Penicillium hetheringtonii</name>
    <dbReference type="NCBI Taxonomy" id="911720"/>
    <lineage>
        <taxon>Eukaryota</taxon>
        <taxon>Fungi</taxon>
        <taxon>Dikarya</taxon>
        <taxon>Ascomycota</taxon>
        <taxon>Pezizomycotina</taxon>
        <taxon>Eurotiomycetes</taxon>
        <taxon>Eurotiomycetidae</taxon>
        <taxon>Eurotiales</taxon>
        <taxon>Aspergillaceae</taxon>
        <taxon>Penicillium</taxon>
    </lineage>
</organism>
<evidence type="ECO:0000313" key="3">
    <source>
        <dbReference type="Proteomes" id="UP001216150"/>
    </source>
</evidence>
<sequence>MAMSSRIDNDSKRSKSPDEKIWDTRAYFESLGEPDTPEYEFVHGIGDATSRSHAMKSYWKHKKSEKRRQEDTRHIKPALRTLLPSEVQREDQPAGPSQPQQFQPTEDTSLHPHNSSVSVSNARAPGIAEQLFSGFNFALSSAFRPRCGIQLIPNLSTSSPVFLSFPFDILGLGMHADFIYSGLRSQSISPFRDIWIPIDLSNAASFNGILAHAAADLNGRREDEDKSEILKFKTEAIGTINLWLKSSTSAIKDKVVAGVVRLLTFERYWGTRDRFNMHKYGLRQIIDTMGGYQAFHTNWRLQLVVSLLNIVEIEETEAPPLVAYLLQEYESFVFELLGLCYVPYQSSKRYQNLKQLQHAASLKETIQTLQIRRRADKNKYRNALSDRAVIKHLKSLLFIWASVQESEKSSHEALGQKESICLTSLDTFLHQSRQIWASSLNDTLSTIWESFVHMEEHKNLTQFVTIVAGSLVKLSPKALWGVEECLLRYWDQNDCT</sequence>
<dbReference type="Pfam" id="PF11951">
    <property type="entry name" value="Fungal_trans_2"/>
    <property type="match status" value="1"/>
</dbReference>